<feature type="region of interest" description="Disordered" evidence="1">
    <location>
        <begin position="65"/>
        <end position="104"/>
    </location>
</feature>
<reference evidence="2" key="1">
    <citation type="submission" date="2020-07" db="EMBL/GenBank/DDBJ databases">
        <title>The High-quality genome of the commercially important snow crab, Chionoecetes opilio.</title>
        <authorList>
            <person name="Jeong J.-H."/>
            <person name="Ryu S."/>
        </authorList>
    </citation>
    <scope>NUCLEOTIDE SEQUENCE</scope>
    <source>
        <strain evidence="2">MADBK_172401_WGS</strain>
        <tissue evidence="2">Digestive gland</tissue>
    </source>
</reference>
<evidence type="ECO:0000256" key="1">
    <source>
        <dbReference type="SAM" id="MobiDB-lite"/>
    </source>
</evidence>
<sequence length="104" mass="10968">MRRSARLCHFVQQLTGGTDTTHPGEKTVLQGRASLGLLQPHEAVGRRATALLGAGELTLREARRATVSRGPGQRGKPGVNLHPQDVDGVLDGKGIVPQTSASLE</sequence>
<dbReference type="AlphaFoldDB" id="A0A8J4YHV5"/>
<keyword evidence="3" id="KW-1185">Reference proteome</keyword>
<name>A0A8J4YHV5_CHIOP</name>
<accession>A0A8J4YHV5</accession>
<proteinExistence type="predicted"/>
<organism evidence="2 3">
    <name type="scientific">Chionoecetes opilio</name>
    <name type="common">Atlantic snow crab</name>
    <name type="synonym">Cancer opilio</name>
    <dbReference type="NCBI Taxonomy" id="41210"/>
    <lineage>
        <taxon>Eukaryota</taxon>
        <taxon>Metazoa</taxon>
        <taxon>Ecdysozoa</taxon>
        <taxon>Arthropoda</taxon>
        <taxon>Crustacea</taxon>
        <taxon>Multicrustacea</taxon>
        <taxon>Malacostraca</taxon>
        <taxon>Eumalacostraca</taxon>
        <taxon>Eucarida</taxon>
        <taxon>Decapoda</taxon>
        <taxon>Pleocyemata</taxon>
        <taxon>Brachyura</taxon>
        <taxon>Eubrachyura</taxon>
        <taxon>Majoidea</taxon>
        <taxon>Majidae</taxon>
        <taxon>Chionoecetes</taxon>
    </lineage>
</organism>
<evidence type="ECO:0000313" key="2">
    <source>
        <dbReference type="EMBL" id="KAG0726868.1"/>
    </source>
</evidence>
<dbReference type="EMBL" id="JACEEZ010003907">
    <property type="protein sequence ID" value="KAG0726868.1"/>
    <property type="molecule type" value="Genomic_DNA"/>
</dbReference>
<evidence type="ECO:0000313" key="3">
    <source>
        <dbReference type="Proteomes" id="UP000770661"/>
    </source>
</evidence>
<dbReference type="Proteomes" id="UP000770661">
    <property type="component" value="Unassembled WGS sequence"/>
</dbReference>
<gene>
    <name evidence="2" type="ORF">GWK47_035730</name>
</gene>
<comment type="caution">
    <text evidence="2">The sequence shown here is derived from an EMBL/GenBank/DDBJ whole genome shotgun (WGS) entry which is preliminary data.</text>
</comment>
<protein>
    <submittedName>
        <fullName evidence="2">Uncharacterized protein</fullName>
    </submittedName>
</protein>